<evidence type="ECO:0000256" key="4">
    <source>
        <dbReference type="ARBA" id="ARBA00004752"/>
    </source>
</evidence>
<evidence type="ECO:0000256" key="1">
    <source>
        <dbReference type="ARBA" id="ARBA00001936"/>
    </source>
</evidence>
<dbReference type="AlphaFoldDB" id="A0A1H8S7Y6"/>
<feature type="binding site" evidence="20">
    <location>
        <position position="275"/>
    </location>
    <ligand>
        <name>Mg(2+)</name>
        <dbReference type="ChEBI" id="CHEBI:18420"/>
        <label>2</label>
    </ligand>
</feature>
<evidence type="ECO:0000256" key="20">
    <source>
        <dbReference type="PIRSR" id="PIRSR039102-3"/>
    </source>
</evidence>
<comment type="function">
    <text evidence="2 18">Cell wall formation.</text>
</comment>
<dbReference type="PROSITE" id="PS50975">
    <property type="entry name" value="ATP_GRASP"/>
    <property type="match status" value="1"/>
</dbReference>
<feature type="active site" evidence="19">
    <location>
        <position position="25"/>
    </location>
</feature>
<dbReference type="SUPFAM" id="SSF56059">
    <property type="entry name" value="Glutathione synthetase ATP-binding domain-like"/>
    <property type="match status" value="1"/>
</dbReference>
<sequence>MTEHSVTTPAIFGRVAVLMGGWSAEREISLRSGRAVLAGLQARGVDAYSVDAGRDVLQVLEDGGYDRAFIALHGRGGEDGVIQAGLELLGLPYTGSGVLGSALGMDKLRTKQVWRGAGLPTPEYMELRPETPAADVIAALGTPLIVKPAREGSSIGMSRVTTEAELVAARDAAARYDRDVIAERWIAGEEYTVSLLGDTVLPAIRLETPHTFYDFEAKYESDATRYHCPCGLEGADLDVLDALAAEAFRAVDGAGWGRVDVMRDANGAFWLLEVNTIPGMTDHSLVPMAAAAAGIPFDELVWRILETSLEADA</sequence>
<dbReference type="GO" id="GO:0071555">
    <property type="term" value="P:cell wall organization"/>
    <property type="evidence" value="ECO:0007669"/>
    <property type="project" value="UniProtKB-KW"/>
</dbReference>
<dbReference type="PROSITE" id="PS00843">
    <property type="entry name" value="DALA_DALA_LIGASE_1"/>
    <property type="match status" value="1"/>
</dbReference>
<keyword evidence="12 20" id="KW-0460">Magnesium</keyword>
<keyword evidence="7 18" id="KW-0963">Cytoplasm</keyword>
<evidence type="ECO:0000313" key="23">
    <source>
        <dbReference type="EMBL" id="SEO74636.1"/>
    </source>
</evidence>
<organism evidence="23 24">
    <name type="scientific">Aquisalimonas asiatica</name>
    <dbReference type="NCBI Taxonomy" id="406100"/>
    <lineage>
        <taxon>Bacteria</taxon>
        <taxon>Pseudomonadati</taxon>
        <taxon>Pseudomonadota</taxon>
        <taxon>Gammaproteobacteria</taxon>
        <taxon>Chromatiales</taxon>
        <taxon>Ectothiorhodospiraceae</taxon>
        <taxon>Aquisalimonas</taxon>
    </lineage>
</organism>
<keyword evidence="16 18" id="KW-0961">Cell wall biogenesis/degradation</keyword>
<feature type="binding site" evidence="20">
    <location>
        <position position="273"/>
    </location>
    <ligand>
        <name>Mg(2+)</name>
        <dbReference type="ChEBI" id="CHEBI:18420"/>
        <label>2</label>
    </ligand>
</feature>
<evidence type="ECO:0000256" key="5">
    <source>
        <dbReference type="ARBA" id="ARBA00010871"/>
    </source>
</evidence>
<dbReference type="PANTHER" id="PTHR23132">
    <property type="entry name" value="D-ALANINE--D-ALANINE LIGASE"/>
    <property type="match status" value="1"/>
</dbReference>
<dbReference type="UniPathway" id="UPA00219"/>
<dbReference type="HAMAP" id="MF_00047">
    <property type="entry name" value="Dala_Dala_lig"/>
    <property type="match status" value="1"/>
</dbReference>
<evidence type="ECO:0000256" key="7">
    <source>
        <dbReference type="ARBA" id="ARBA00022490"/>
    </source>
</evidence>
<evidence type="ECO:0000256" key="3">
    <source>
        <dbReference type="ARBA" id="ARBA00004496"/>
    </source>
</evidence>
<reference evidence="23 24" key="1">
    <citation type="submission" date="2016-10" db="EMBL/GenBank/DDBJ databases">
        <authorList>
            <person name="de Groot N.N."/>
        </authorList>
    </citation>
    <scope>NUCLEOTIDE SEQUENCE [LARGE SCALE GENOMIC DNA]</scope>
    <source>
        <strain evidence="23 24">CGMCC 1.6291</strain>
    </source>
</reference>
<dbReference type="PROSITE" id="PS00844">
    <property type="entry name" value="DALA_DALA_LIGASE_2"/>
    <property type="match status" value="1"/>
</dbReference>
<dbReference type="InterPro" id="IPR000291">
    <property type="entry name" value="D-Ala_lig_Van_CS"/>
</dbReference>
<dbReference type="PIRSF" id="PIRSF039102">
    <property type="entry name" value="Ddl/VanB"/>
    <property type="match status" value="1"/>
</dbReference>
<keyword evidence="10 21" id="KW-0547">Nucleotide-binding</keyword>
<dbReference type="EC" id="6.3.2.4" evidence="6 18"/>
<evidence type="ECO:0000256" key="13">
    <source>
        <dbReference type="ARBA" id="ARBA00022960"/>
    </source>
</evidence>
<dbReference type="NCBIfam" id="TIGR01205">
    <property type="entry name" value="D_ala_D_alaTIGR"/>
    <property type="match status" value="1"/>
</dbReference>
<evidence type="ECO:0000256" key="8">
    <source>
        <dbReference type="ARBA" id="ARBA00022598"/>
    </source>
</evidence>
<gene>
    <name evidence="18" type="primary">ddl</name>
    <name evidence="23" type="ORF">SAMN04488052_102568</name>
</gene>
<feature type="active site" evidence="19">
    <location>
        <position position="153"/>
    </location>
</feature>
<dbReference type="RefSeq" id="WP_091641583.1">
    <property type="nucleotide sequence ID" value="NZ_FOEG01000002.1"/>
</dbReference>
<keyword evidence="15 20" id="KW-0464">Manganese</keyword>
<dbReference type="InterPro" id="IPR011761">
    <property type="entry name" value="ATP-grasp"/>
</dbReference>
<dbReference type="FunFam" id="3.30.470.20:FF:000008">
    <property type="entry name" value="D-alanine--D-alanine ligase"/>
    <property type="match status" value="1"/>
</dbReference>
<evidence type="ECO:0000256" key="18">
    <source>
        <dbReference type="HAMAP-Rule" id="MF_00047"/>
    </source>
</evidence>
<comment type="pathway">
    <text evidence="4 18">Cell wall biogenesis; peptidoglycan biosynthesis.</text>
</comment>
<evidence type="ECO:0000313" key="24">
    <source>
        <dbReference type="Proteomes" id="UP000199657"/>
    </source>
</evidence>
<dbReference type="Gene3D" id="3.30.470.20">
    <property type="entry name" value="ATP-grasp fold, B domain"/>
    <property type="match status" value="1"/>
</dbReference>
<evidence type="ECO:0000256" key="16">
    <source>
        <dbReference type="ARBA" id="ARBA00023316"/>
    </source>
</evidence>
<keyword evidence="8 18" id="KW-0436">Ligase</keyword>
<dbReference type="GO" id="GO:0046872">
    <property type="term" value="F:metal ion binding"/>
    <property type="evidence" value="ECO:0007669"/>
    <property type="project" value="UniProtKB-KW"/>
</dbReference>
<evidence type="ECO:0000256" key="15">
    <source>
        <dbReference type="ARBA" id="ARBA00023211"/>
    </source>
</evidence>
<dbReference type="GO" id="GO:0008716">
    <property type="term" value="F:D-alanine-D-alanine ligase activity"/>
    <property type="evidence" value="ECO:0007669"/>
    <property type="project" value="UniProtKB-UniRule"/>
</dbReference>
<dbReference type="OrthoDB" id="9813261at2"/>
<feature type="active site" evidence="19">
    <location>
        <position position="284"/>
    </location>
</feature>
<comment type="cofactor">
    <cofactor evidence="1">
        <name>Mn(2+)</name>
        <dbReference type="ChEBI" id="CHEBI:29035"/>
    </cofactor>
</comment>
<dbReference type="GO" id="GO:0005524">
    <property type="term" value="F:ATP binding"/>
    <property type="evidence" value="ECO:0007669"/>
    <property type="project" value="UniProtKB-UniRule"/>
</dbReference>
<evidence type="ECO:0000259" key="22">
    <source>
        <dbReference type="PROSITE" id="PS50975"/>
    </source>
</evidence>
<evidence type="ECO:0000256" key="17">
    <source>
        <dbReference type="ARBA" id="ARBA00047614"/>
    </source>
</evidence>
<accession>A0A1H8S7Y6</accession>
<keyword evidence="13 18" id="KW-0133">Cell shape</keyword>
<feature type="domain" description="ATP-grasp" evidence="22">
    <location>
        <begin position="111"/>
        <end position="306"/>
    </location>
</feature>
<feature type="binding site" evidence="20">
    <location>
        <position position="260"/>
    </location>
    <ligand>
        <name>Mg(2+)</name>
        <dbReference type="ChEBI" id="CHEBI:18420"/>
        <label>1</label>
    </ligand>
</feature>
<comment type="catalytic activity">
    <reaction evidence="17 18">
        <text>2 D-alanine + ATP = D-alanyl-D-alanine + ADP + phosphate + H(+)</text>
        <dbReference type="Rhea" id="RHEA:11224"/>
        <dbReference type="ChEBI" id="CHEBI:15378"/>
        <dbReference type="ChEBI" id="CHEBI:30616"/>
        <dbReference type="ChEBI" id="CHEBI:43474"/>
        <dbReference type="ChEBI" id="CHEBI:57416"/>
        <dbReference type="ChEBI" id="CHEBI:57822"/>
        <dbReference type="ChEBI" id="CHEBI:456216"/>
        <dbReference type="EC" id="6.3.2.4"/>
    </reaction>
</comment>
<evidence type="ECO:0000256" key="19">
    <source>
        <dbReference type="PIRSR" id="PIRSR039102-1"/>
    </source>
</evidence>
<comment type="cofactor">
    <cofactor evidence="20">
        <name>Mg(2+)</name>
        <dbReference type="ChEBI" id="CHEBI:18420"/>
    </cofactor>
    <cofactor evidence="20">
        <name>Mn(2+)</name>
        <dbReference type="ChEBI" id="CHEBI:29035"/>
    </cofactor>
    <text evidence="20">Binds 2 magnesium or manganese ions per subunit.</text>
</comment>
<dbReference type="PANTHER" id="PTHR23132:SF23">
    <property type="entry name" value="D-ALANINE--D-ALANINE LIGASE B"/>
    <property type="match status" value="1"/>
</dbReference>
<dbReference type="GO" id="GO:0008360">
    <property type="term" value="P:regulation of cell shape"/>
    <property type="evidence" value="ECO:0007669"/>
    <property type="project" value="UniProtKB-KW"/>
</dbReference>
<evidence type="ECO:0000256" key="14">
    <source>
        <dbReference type="ARBA" id="ARBA00022984"/>
    </source>
</evidence>
<keyword evidence="9 20" id="KW-0479">Metal-binding</keyword>
<feature type="binding site" evidence="20">
    <location>
        <position position="273"/>
    </location>
    <ligand>
        <name>Mg(2+)</name>
        <dbReference type="ChEBI" id="CHEBI:18420"/>
        <label>1</label>
    </ligand>
</feature>
<name>A0A1H8S7Y6_9GAMM</name>
<evidence type="ECO:0000256" key="9">
    <source>
        <dbReference type="ARBA" id="ARBA00022723"/>
    </source>
</evidence>
<keyword evidence="24" id="KW-1185">Reference proteome</keyword>
<comment type="subcellular location">
    <subcellularLocation>
        <location evidence="3 18">Cytoplasm</location>
    </subcellularLocation>
</comment>
<evidence type="ECO:0000256" key="10">
    <source>
        <dbReference type="ARBA" id="ARBA00022741"/>
    </source>
</evidence>
<dbReference type="Gene3D" id="3.40.50.20">
    <property type="match status" value="1"/>
</dbReference>
<dbReference type="InterPro" id="IPR005905">
    <property type="entry name" value="D_ala_D_ala"/>
</dbReference>
<evidence type="ECO:0000256" key="12">
    <source>
        <dbReference type="ARBA" id="ARBA00022842"/>
    </source>
</evidence>
<dbReference type="InterPro" id="IPR016185">
    <property type="entry name" value="PreATP-grasp_dom_sf"/>
</dbReference>
<dbReference type="GO" id="GO:0009252">
    <property type="term" value="P:peptidoglycan biosynthetic process"/>
    <property type="evidence" value="ECO:0007669"/>
    <property type="project" value="UniProtKB-UniRule"/>
</dbReference>
<comment type="similarity">
    <text evidence="5 18">Belongs to the D-alanine--D-alanine ligase family.</text>
</comment>
<evidence type="ECO:0000256" key="21">
    <source>
        <dbReference type="PROSITE-ProRule" id="PRU00409"/>
    </source>
</evidence>
<protein>
    <recommendedName>
        <fullName evidence="6 18">D-alanine--D-alanine ligase</fullName>
        <ecNumber evidence="6 18">6.3.2.4</ecNumber>
    </recommendedName>
    <alternativeName>
        <fullName evidence="18">D-Ala-D-Ala ligase</fullName>
    </alternativeName>
    <alternativeName>
        <fullName evidence="18">D-alanylalanine synthetase</fullName>
    </alternativeName>
</protein>
<dbReference type="Pfam" id="PF07478">
    <property type="entry name" value="Dala_Dala_lig_C"/>
    <property type="match status" value="1"/>
</dbReference>
<dbReference type="GO" id="GO:0005829">
    <property type="term" value="C:cytosol"/>
    <property type="evidence" value="ECO:0007669"/>
    <property type="project" value="TreeGrafter"/>
</dbReference>
<dbReference type="Gene3D" id="3.30.1490.20">
    <property type="entry name" value="ATP-grasp fold, A domain"/>
    <property type="match status" value="1"/>
</dbReference>
<dbReference type="NCBIfam" id="NF002378">
    <property type="entry name" value="PRK01372.1"/>
    <property type="match status" value="1"/>
</dbReference>
<dbReference type="EMBL" id="FOEG01000002">
    <property type="protein sequence ID" value="SEO74636.1"/>
    <property type="molecule type" value="Genomic_DNA"/>
</dbReference>
<dbReference type="InterPro" id="IPR011095">
    <property type="entry name" value="Dala_Dala_lig_C"/>
</dbReference>
<dbReference type="InterPro" id="IPR013815">
    <property type="entry name" value="ATP_grasp_subdomain_1"/>
</dbReference>
<evidence type="ECO:0000256" key="2">
    <source>
        <dbReference type="ARBA" id="ARBA00003921"/>
    </source>
</evidence>
<keyword evidence="11 21" id="KW-0067">ATP-binding</keyword>
<dbReference type="Proteomes" id="UP000199657">
    <property type="component" value="Unassembled WGS sequence"/>
</dbReference>
<dbReference type="SUPFAM" id="SSF52440">
    <property type="entry name" value="PreATP-grasp domain"/>
    <property type="match status" value="1"/>
</dbReference>
<keyword evidence="14 18" id="KW-0573">Peptidoglycan synthesis</keyword>
<evidence type="ECO:0000256" key="6">
    <source>
        <dbReference type="ARBA" id="ARBA00012216"/>
    </source>
</evidence>
<proteinExistence type="inferred from homology"/>
<dbReference type="STRING" id="406100.SAMN04488052_102568"/>
<evidence type="ECO:0000256" key="11">
    <source>
        <dbReference type="ARBA" id="ARBA00022840"/>
    </source>
</evidence>